<protein>
    <submittedName>
        <fullName evidence="2">Uncharacterized protein</fullName>
    </submittedName>
</protein>
<evidence type="ECO:0000256" key="1">
    <source>
        <dbReference type="SAM" id="MobiDB-lite"/>
    </source>
</evidence>
<feature type="region of interest" description="Disordered" evidence="1">
    <location>
        <begin position="1"/>
        <end position="56"/>
    </location>
</feature>
<keyword evidence="3" id="KW-1185">Reference proteome</keyword>
<feature type="compositionally biased region" description="Basic and acidic residues" evidence="1">
    <location>
        <begin position="1"/>
        <end position="19"/>
    </location>
</feature>
<dbReference type="AlphaFoldDB" id="A0A176VRE9"/>
<sequence length="136" mass="14786">MGGRGGEKAHPSGHSEKPMSRFRMKMHQKQWGENSSSSDRNAMKLQSSESARRQSRSDLACLDGFVSSDSLSGSLNHCPEVVTVSGWRWSPRSMEPIDISRSGIEFLALGVSEFSGSGASSGEGEEWTKQKGSQPH</sequence>
<proteinExistence type="predicted"/>
<dbReference type="Proteomes" id="UP000077202">
    <property type="component" value="Unassembled WGS sequence"/>
</dbReference>
<gene>
    <name evidence="2" type="ORF">AXG93_285s1160</name>
</gene>
<dbReference type="EMBL" id="LVLJ01002837">
    <property type="protein sequence ID" value="OAE23459.1"/>
    <property type="molecule type" value="Genomic_DNA"/>
</dbReference>
<feature type="compositionally biased region" description="Polar residues" evidence="1">
    <location>
        <begin position="31"/>
        <end position="40"/>
    </location>
</feature>
<comment type="caution">
    <text evidence="2">The sequence shown here is derived from an EMBL/GenBank/DDBJ whole genome shotgun (WGS) entry which is preliminary data.</text>
</comment>
<name>A0A176VRE9_MARPO</name>
<evidence type="ECO:0000313" key="3">
    <source>
        <dbReference type="Proteomes" id="UP000077202"/>
    </source>
</evidence>
<evidence type="ECO:0000313" key="2">
    <source>
        <dbReference type="EMBL" id="OAE23459.1"/>
    </source>
</evidence>
<reference evidence="2" key="1">
    <citation type="submission" date="2016-03" db="EMBL/GenBank/DDBJ databases">
        <title>Mechanisms controlling the formation of the plant cell surface in tip-growing cells are functionally conserved among land plants.</title>
        <authorList>
            <person name="Honkanen S."/>
            <person name="Jones V.A."/>
            <person name="Morieri G."/>
            <person name="Champion C."/>
            <person name="Hetherington A.J."/>
            <person name="Kelly S."/>
            <person name="Saint-Marcoux D."/>
            <person name="Proust H."/>
            <person name="Prescott H."/>
            <person name="Dolan L."/>
        </authorList>
    </citation>
    <scope>NUCLEOTIDE SEQUENCE [LARGE SCALE GENOMIC DNA]</scope>
    <source>
        <tissue evidence="2">Whole gametophyte</tissue>
    </source>
</reference>
<organism evidence="2 3">
    <name type="scientific">Marchantia polymorpha subsp. ruderalis</name>
    <dbReference type="NCBI Taxonomy" id="1480154"/>
    <lineage>
        <taxon>Eukaryota</taxon>
        <taxon>Viridiplantae</taxon>
        <taxon>Streptophyta</taxon>
        <taxon>Embryophyta</taxon>
        <taxon>Marchantiophyta</taxon>
        <taxon>Marchantiopsida</taxon>
        <taxon>Marchantiidae</taxon>
        <taxon>Marchantiales</taxon>
        <taxon>Marchantiaceae</taxon>
        <taxon>Marchantia</taxon>
    </lineage>
</organism>
<accession>A0A176VRE9</accession>
<feature type="region of interest" description="Disordered" evidence="1">
    <location>
        <begin position="115"/>
        <end position="136"/>
    </location>
</feature>